<accession>A0A368K5Y2</accession>
<dbReference type="PANTHER" id="PTHR37461:SF1">
    <property type="entry name" value="ANTI-SIGMA-K FACTOR RSKA"/>
    <property type="match status" value="1"/>
</dbReference>
<dbReference type="GO" id="GO:0006417">
    <property type="term" value="P:regulation of translation"/>
    <property type="evidence" value="ECO:0007669"/>
    <property type="project" value="TreeGrafter"/>
</dbReference>
<dbReference type="GO" id="GO:0005886">
    <property type="term" value="C:plasma membrane"/>
    <property type="evidence" value="ECO:0007669"/>
    <property type="project" value="InterPro"/>
</dbReference>
<dbReference type="Pfam" id="PF10099">
    <property type="entry name" value="RskA_C"/>
    <property type="match status" value="1"/>
</dbReference>
<dbReference type="AlphaFoldDB" id="A0A368K5Y2"/>
<comment type="caution">
    <text evidence="3">The sequence shown here is derived from an EMBL/GenBank/DDBJ whole genome shotgun (WGS) entry which is preliminary data.</text>
</comment>
<name>A0A368K5Y2_9HYPH</name>
<reference evidence="3 4" key="1">
    <citation type="submission" date="2018-07" db="EMBL/GenBank/DDBJ databases">
        <title>The draft genome of Phyllobacterium salinisoli.</title>
        <authorList>
            <person name="Liu L."/>
            <person name="Li L."/>
            <person name="Zhang X."/>
            <person name="Liang L."/>
        </authorList>
    </citation>
    <scope>NUCLEOTIDE SEQUENCE [LARGE SCALE GENOMIC DNA]</scope>
    <source>
        <strain evidence="3 4">LLAN61</strain>
    </source>
</reference>
<proteinExistence type="predicted"/>
<evidence type="ECO:0000313" key="4">
    <source>
        <dbReference type="Proteomes" id="UP000253420"/>
    </source>
</evidence>
<sequence>MAAPQPRQAERVPAEMTRETQQQQDMPEGDDLVAAEYVLGVLEHRERVAAGRRIETEKAFAVHVARWQAHFDRLSDDYQPVEPPSALKSGIDQCLFGEAQGTAIPSLWSSLGFWRGLAAASLLLAAIAIGREFIPLSPQSSGQMVASLESAGAPFKTMVVFDPRTDMLRLKMMEGEMPTDRSMEIWLIADNGAPVSLGLMKRNGPTEMPVKPAMAARMRDGVRLAITAEPMGGSPTGKATGPVMASGVVRTI</sequence>
<dbReference type="InterPro" id="IPR051474">
    <property type="entry name" value="Anti-sigma-K/W_factor"/>
</dbReference>
<dbReference type="GO" id="GO:0016989">
    <property type="term" value="F:sigma factor antagonist activity"/>
    <property type="evidence" value="ECO:0007669"/>
    <property type="project" value="TreeGrafter"/>
</dbReference>
<feature type="region of interest" description="Disordered" evidence="1">
    <location>
        <begin position="1"/>
        <end position="29"/>
    </location>
</feature>
<protein>
    <submittedName>
        <fullName evidence="3">Anti-sigma factor</fullName>
    </submittedName>
</protein>
<dbReference type="Proteomes" id="UP000253420">
    <property type="component" value="Unassembled WGS sequence"/>
</dbReference>
<keyword evidence="4" id="KW-1185">Reference proteome</keyword>
<evidence type="ECO:0000313" key="3">
    <source>
        <dbReference type="EMBL" id="RCS24787.1"/>
    </source>
</evidence>
<gene>
    <name evidence="3" type="ORF">DUT91_04805</name>
</gene>
<dbReference type="PANTHER" id="PTHR37461">
    <property type="entry name" value="ANTI-SIGMA-K FACTOR RSKA"/>
    <property type="match status" value="1"/>
</dbReference>
<feature type="compositionally biased region" description="Basic and acidic residues" evidence="1">
    <location>
        <begin position="8"/>
        <end position="18"/>
    </location>
</feature>
<dbReference type="EMBL" id="QOZG01000002">
    <property type="protein sequence ID" value="RCS24787.1"/>
    <property type="molecule type" value="Genomic_DNA"/>
</dbReference>
<dbReference type="InterPro" id="IPR018764">
    <property type="entry name" value="RskA_C"/>
</dbReference>
<evidence type="ECO:0000256" key="1">
    <source>
        <dbReference type="SAM" id="MobiDB-lite"/>
    </source>
</evidence>
<feature type="domain" description="Anti-sigma K factor RskA C-terminal" evidence="2">
    <location>
        <begin position="118"/>
        <end position="243"/>
    </location>
</feature>
<organism evidence="3 4">
    <name type="scientific">Phyllobacterium salinisoli</name>
    <dbReference type="NCBI Taxonomy" id="1899321"/>
    <lineage>
        <taxon>Bacteria</taxon>
        <taxon>Pseudomonadati</taxon>
        <taxon>Pseudomonadota</taxon>
        <taxon>Alphaproteobacteria</taxon>
        <taxon>Hyphomicrobiales</taxon>
        <taxon>Phyllobacteriaceae</taxon>
        <taxon>Phyllobacterium</taxon>
    </lineage>
</organism>
<evidence type="ECO:0000259" key="2">
    <source>
        <dbReference type="Pfam" id="PF10099"/>
    </source>
</evidence>